<proteinExistence type="predicted"/>
<evidence type="ECO:0000313" key="2">
    <source>
        <dbReference type="EMBL" id="KAH1098664.1"/>
    </source>
</evidence>
<comment type="caution">
    <text evidence="2">The sequence shown here is derived from an EMBL/GenBank/DDBJ whole genome shotgun (WGS) entry which is preliminary data.</text>
</comment>
<evidence type="ECO:0000313" key="3">
    <source>
        <dbReference type="Proteomes" id="UP000828251"/>
    </source>
</evidence>
<dbReference type="CDD" id="cd06222">
    <property type="entry name" value="RNase_H_like"/>
    <property type="match status" value="1"/>
</dbReference>
<dbReference type="AlphaFoldDB" id="A0A9D3VYM5"/>
<reference evidence="2 3" key="1">
    <citation type="journal article" date="2021" name="Plant Biotechnol. J.">
        <title>Multi-omics assisted identification of the key and species-specific regulatory components of drought-tolerant mechanisms in Gossypium stocksii.</title>
        <authorList>
            <person name="Yu D."/>
            <person name="Ke L."/>
            <person name="Zhang D."/>
            <person name="Wu Y."/>
            <person name="Sun Y."/>
            <person name="Mei J."/>
            <person name="Sun J."/>
            <person name="Sun Y."/>
        </authorList>
    </citation>
    <scope>NUCLEOTIDE SEQUENCE [LARGE SCALE GENOMIC DNA]</scope>
    <source>
        <strain evidence="3">cv. E1</strain>
        <tissue evidence="2">Leaf</tissue>
    </source>
</reference>
<dbReference type="InterPro" id="IPR044730">
    <property type="entry name" value="RNase_H-like_dom_plant"/>
</dbReference>
<evidence type="ECO:0000259" key="1">
    <source>
        <dbReference type="Pfam" id="PF13966"/>
    </source>
</evidence>
<dbReference type="Proteomes" id="UP000828251">
    <property type="component" value="Unassembled WGS sequence"/>
</dbReference>
<keyword evidence="3" id="KW-1185">Reference proteome</keyword>
<dbReference type="PANTHER" id="PTHR33116">
    <property type="entry name" value="REVERSE TRANSCRIPTASE ZINC-BINDING DOMAIN-CONTAINING PROTEIN-RELATED-RELATED"/>
    <property type="match status" value="1"/>
</dbReference>
<gene>
    <name evidence="2" type="ORF">J1N35_015585</name>
</gene>
<dbReference type="InterPro" id="IPR026960">
    <property type="entry name" value="RVT-Znf"/>
</dbReference>
<dbReference type="EMBL" id="JAIQCV010000005">
    <property type="protein sequence ID" value="KAH1098664.1"/>
    <property type="molecule type" value="Genomic_DNA"/>
</dbReference>
<protein>
    <recommendedName>
        <fullName evidence="1">Reverse transcriptase zinc-binding domain-containing protein</fullName>
    </recommendedName>
</protein>
<dbReference type="OrthoDB" id="1000146at2759"/>
<dbReference type="PANTHER" id="PTHR33116:SF86">
    <property type="entry name" value="REVERSE TRANSCRIPTASE DOMAIN-CONTAINING PROTEIN"/>
    <property type="match status" value="1"/>
</dbReference>
<sequence>MVIPIGVCDEIKRLARQFIWGHANGRPKMSLVSWDSICQPRNQGGLGFRYLSDQNSFFLMKIGFNLVSQRNALWVRVLRAKYGWKEQFPDSIGKSQCSRLWMSLSKIWPLLRENLAWSIGDCDSARCWTDPWIPGFVKLSRGVLEDYLEIFGPQRVRVFLWLAFKQRLITNSKRTRRGIGSSSSCNFCGHGFEDLAHVLRDCPAVKDVWLLVIPDQLKQRNLFTFQNISWKAEEVVKVSSCWARQYEYHLAKQKAIISSSIPIINPDDTWVFLSTDGAVTRDSGFAASGGVLQDHDGQWILGFTRLLGVCSPFEAEV</sequence>
<name>A0A9D3VYM5_9ROSI</name>
<organism evidence="2 3">
    <name type="scientific">Gossypium stocksii</name>
    <dbReference type="NCBI Taxonomy" id="47602"/>
    <lineage>
        <taxon>Eukaryota</taxon>
        <taxon>Viridiplantae</taxon>
        <taxon>Streptophyta</taxon>
        <taxon>Embryophyta</taxon>
        <taxon>Tracheophyta</taxon>
        <taxon>Spermatophyta</taxon>
        <taxon>Magnoliopsida</taxon>
        <taxon>eudicotyledons</taxon>
        <taxon>Gunneridae</taxon>
        <taxon>Pentapetalae</taxon>
        <taxon>rosids</taxon>
        <taxon>malvids</taxon>
        <taxon>Malvales</taxon>
        <taxon>Malvaceae</taxon>
        <taxon>Malvoideae</taxon>
        <taxon>Gossypium</taxon>
    </lineage>
</organism>
<accession>A0A9D3VYM5</accession>
<dbReference type="Pfam" id="PF13966">
    <property type="entry name" value="zf-RVT"/>
    <property type="match status" value="1"/>
</dbReference>
<feature type="domain" description="Reverse transcriptase zinc-binding" evidence="1">
    <location>
        <begin position="153"/>
        <end position="209"/>
    </location>
</feature>